<evidence type="ECO:0000313" key="5">
    <source>
        <dbReference type="EMBL" id="PTM57753.1"/>
    </source>
</evidence>
<dbReference type="PANTHER" id="PTHR33204:SF29">
    <property type="entry name" value="TRANSCRIPTIONAL REGULATOR"/>
    <property type="match status" value="1"/>
</dbReference>
<organism evidence="5 6">
    <name type="scientific">Desmospora activa DSM 45169</name>
    <dbReference type="NCBI Taxonomy" id="1121389"/>
    <lineage>
        <taxon>Bacteria</taxon>
        <taxon>Bacillati</taxon>
        <taxon>Bacillota</taxon>
        <taxon>Bacilli</taxon>
        <taxon>Bacillales</taxon>
        <taxon>Thermoactinomycetaceae</taxon>
        <taxon>Desmospora</taxon>
    </lineage>
</organism>
<dbReference type="InterPro" id="IPR036390">
    <property type="entry name" value="WH_DNA-bd_sf"/>
</dbReference>
<dbReference type="Pfam" id="PF01638">
    <property type="entry name" value="HxlR"/>
    <property type="match status" value="1"/>
</dbReference>
<comment type="caution">
    <text evidence="5">The sequence shown here is derived from an EMBL/GenBank/DDBJ whole genome shotgun (WGS) entry which is preliminary data.</text>
</comment>
<evidence type="ECO:0000259" key="4">
    <source>
        <dbReference type="PROSITE" id="PS51118"/>
    </source>
</evidence>
<dbReference type="CDD" id="cd00090">
    <property type="entry name" value="HTH_ARSR"/>
    <property type="match status" value="1"/>
</dbReference>
<keyword evidence="1" id="KW-0805">Transcription regulation</keyword>
<dbReference type="PROSITE" id="PS51118">
    <property type="entry name" value="HTH_HXLR"/>
    <property type="match status" value="1"/>
</dbReference>
<evidence type="ECO:0000256" key="3">
    <source>
        <dbReference type="ARBA" id="ARBA00023163"/>
    </source>
</evidence>
<dbReference type="GO" id="GO:0003677">
    <property type="term" value="F:DNA binding"/>
    <property type="evidence" value="ECO:0007669"/>
    <property type="project" value="UniProtKB-KW"/>
</dbReference>
<reference evidence="5 6" key="1">
    <citation type="submission" date="2018-04" db="EMBL/GenBank/DDBJ databases">
        <title>Genomic Encyclopedia of Archaeal and Bacterial Type Strains, Phase II (KMG-II): from individual species to whole genera.</title>
        <authorList>
            <person name="Goeker M."/>
        </authorList>
    </citation>
    <scope>NUCLEOTIDE SEQUENCE [LARGE SCALE GENOMIC DNA]</scope>
    <source>
        <strain evidence="5 6">DSM 45169</strain>
    </source>
</reference>
<protein>
    <submittedName>
        <fullName evidence="5">HxlR family transcriptional regulator</fullName>
    </submittedName>
</protein>
<sequence>MEWNKENPEQCKVVVALDAVVGKWKPLILLHLLSKGTLRYNEIKRLIPDVTQRVLTLHLRQLEEQGIVKRVVYRQVPPKVEYSLTEHGQTLKPVLEAMHAWGLSHLEHLENFKNTQSE</sequence>
<keyword evidence="2" id="KW-0238">DNA-binding</keyword>
<evidence type="ECO:0000256" key="2">
    <source>
        <dbReference type="ARBA" id="ARBA00023125"/>
    </source>
</evidence>
<evidence type="ECO:0000256" key="1">
    <source>
        <dbReference type="ARBA" id="ARBA00023015"/>
    </source>
</evidence>
<dbReference type="EMBL" id="PZZP01000001">
    <property type="protein sequence ID" value="PTM57753.1"/>
    <property type="molecule type" value="Genomic_DNA"/>
</dbReference>
<keyword evidence="6" id="KW-1185">Reference proteome</keyword>
<evidence type="ECO:0000313" key="6">
    <source>
        <dbReference type="Proteomes" id="UP000241639"/>
    </source>
</evidence>
<dbReference type="AlphaFoldDB" id="A0A2T4Z7A2"/>
<keyword evidence="3" id="KW-0804">Transcription</keyword>
<dbReference type="RefSeq" id="WP_107724628.1">
    <property type="nucleotide sequence ID" value="NZ_PZZP01000001.1"/>
</dbReference>
<dbReference type="InterPro" id="IPR011991">
    <property type="entry name" value="ArsR-like_HTH"/>
</dbReference>
<name>A0A2T4Z7A2_9BACL</name>
<feature type="domain" description="HTH hxlR-type" evidence="4">
    <location>
        <begin position="11"/>
        <end position="110"/>
    </location>
</feature>
<dbReference type="PANTHER" id="PTHR33204">
    <property type="entry name" value="TRANSCRIPTIONAL REGULATOR, MARR FAMILY"/>
    <property type="match status" value="1"/>
</dbReference>
<dbReference type="InterPro" id="IPR036388">
    <property type="entry name" value="WH-like_DNA-bd_sf"/>
</dbReference>
<dbReference type="InterPro" id="IPR002577">
    <property type="entry name" value="HTH_HxlR"/>
</dbReference>
<dbReference type="SUPFAM" id="SSF46785">
    <property type="entry name" value="Winged helix' DNA-binding domain"/>
    <property type="match status" value="1"/>
</dbReference>
<dbReference type="Gene3D" id="1.10.10.10">
    <property type="entry name" value="Winged helix-like DNA-binding domain superfamily/Winged helix DNA-binding domain"/>
    <property type="match status" value="1"/>
</dbReference>
<accession>A0A2T4Z7A2</accession>
<gene>
    <name evidence="5" type="ORF">C8J48_0306</name>
</gene>
<dbReference type="Proteomes" id="UP000241639">
    <property type="component" value="Unassembled WGS sequence"/>
</dbReference>
<proteinExistence type="predicted"/>
<dbReference type="OrthoDB" id="9791143at2"/>